<name>A0ABU8LQ33_9MICO</name>
<dbReference type="RefSeq" id="WP_337320995.1">
    <property type="nucleotide sequence ID" value="NZ_JBBDGN010000012.1"/>
</dbReference>
<accession>A0ABU8LQ33</accession>
<sequence>MVDEQRSRYVGGSEGAPPLPPPGGYQGARRAGTALDAAAGLPTAAASVTHTVEKTKEPVSTLGLIALLAAALFAVTLLILLIGRGTDAMYGVSLLVVQLIVAGVVIAALISPKGRRLGTIGLVVALLFNVATVGAIGTVQAAATHDYDGTKSEAQKHEEAYPGIRGVANYDILSQPSLEETQAQGDALMADIRTRLSDRFGYTWVKAGEADISPERNGYGGESMLSKYTSPTWTTAEPIQDNARKREVLAVAEEVLLEHGLFGFAVLNTADSGISADMVAKLYGSADVEKQHTWEWYSDTYPEPLRFYANVYDLSKDPTGEFRVQREAEHAQTGEPLEGLQLMIYARQLLSEDDRAEFEQRLEEYPDF</sequence>
<gene>
    <name evidence="3" type="ORF">WDU93_12185</name>
</gene>
<feature type="transmembrane region" description="Helical" evidence="2">
    <location>
        <begin position="62"/>
        <end position="82"/>
    </location>
</feature>
<proteinExistence type="predicted"/>
<reference evidence="3 4" key="1">
    <citation type="submission" date="2024-02" db="EMBL/GenBank/DDBJ databases">
        <authorList>
            <person name="Saticioglu I.B."/>
        </authorList>
    </citation>
    <scope>NUCLEOTIDE SEQUENCE [LARGE SCALE GENOMIC DNA]</scope>
    <source>
        <strain evidence="3 4">Mu-43</strain>
    </source>
</reference>
<keyword evidence="2" id="KW-1133">Transmembrane helix</keyword>
<evidence type="ECO:0008006" key="5">
    <source>
        <dbReference type="Google" id="ProtNLM"/>
    </source>
</evidence>
<keyword evidence="2" id="KW-0812">Transmembrane</keyword>
<evidence type="ECO:0000256" key="1">
    <source>
        <dbReference type="SAM" id="MobiDB-lite"/>
    </source>
</evidence>
<organism evidence="3 4">
    <name type="scientific">Microbacterium istanbulense</name>
    <dbReference type="NCBI Taxonomy" id="3122049"/>
    <lineage>
        <taxon>Bacteria</taxon>
        <taxon>Bacillati</taxon>
        <taxon>Actinomycetota</taxon>
        <taxon>Actinomycetes</taxon>
        <taxon>Micrococcales</taxon>
        <taxon>Microbacteriaceae</taxon>
        <taxon>Microbacterium</taxon>
    </lineage>
</organism>
<keyword evidence="4" id="KW-1185">Reference proteome</keyword>
<comment type="caution">
    <text evidence="3">The sequence shown here is derived from an EMBL/GenBank/DDBJ whole genome shotgun (WGS) entry which is preliminary data.</text>
</comment>
<dbReference type="Proteomes" id="UP001366085">
    <property type="component" value="Unassembled WGS sequence"/>
</dbReference>
<feature type="transmembrane region" description="Helical" evidence="2">
    <location>
        <begin position="117"/>
        <end position="137"/>
    </location>
</feature>
<keyword evidence="2" id="KW-0472">Membrane</keyword>
<evidence type="ECO:0000313" key="3">
    <source>
        <dbReference type="EMBL" id="MEJ1092442.1"/>
    </source>
</evidence>
<dbReference type="EMBL" id="JBBDGN010000012">
    <property type="protein sequence ID" value="MEJ1092442.1"/>
    <property type="molecule type" value="Genomic_DNA"/>
</dbReference>
<feature type="transmembrane region" description="Helical" evidence="2">
    <location>
        <begin position="88"/>
        <end position="110"/>
    </location>
</feature>
<feature type="region of interest" description="Disordered" evidence="1">
    <location>
        <begin position="1"/>
        <end position="25"/>
    </location>
</feature>
<evidence type="ECO:0000313" key="4">
    <source>
        <dbReference type="Proteomes" id="UP001366085"/>
    </source>
</evidence>
<evidence type="ECO:0000256" key="2">
    <source>
        <dbReference type="SAM" id="Phobius"/>
    </source>
</evidence>
<protein>
    <recommendedName>
        <fullName evidence="5">Sox C-terminal domain-containing protein</fullName>
    </recommendedName>
</protein>